<evidence type="ECO:0000313" key="5">
    <source>
        <dbReference type="EMBL" id="MEQ2457122.1"/>
    </source>
</evidence>
<dbReference type="Gene3D" id="1.10.4040.10">
    <property type="entry name" value="Penicillinase repressor domain"/>
    <property type="match status" value="1"/>
</dbReference>
<dbReference type="Proteomes" id="UP001440599">
    <property type="component" value="Unassembled WGS sequence"/>
</dbReference>
<dbReference type="InterPro" id="IPR036388">
    <property type="entry name" value="WH-like_DNA-bd_sf"/>
</dbReference>
<dbReference type="RefSeq" id="WP_349140886.1">
    <property type="nucleotide sequence ID" value="NZ_JBBMFT010000008.1"/>
</dbReference>
<accession>A0ABV1ET90</accession>
<evidence type="ECO:0000256" key="4">
    <source>
        <dbReference type="ARBA" id="ARBA00023163"/>
    </source>
</evidence>
<comment type="similarity">
    <text evidence="1">Belongs to the BlaI transcriptional regulatory family.</text>
</comment>
<evidence type="ECO:0000256" key="1">
    <source>
        <dbReference type="ARBA" id="ARBA00011046"/>
    </source>
</evidence>
<keyword evidence="2" id="KW-0805">Transcription regulation</keyword>
<dbReference type="PIRSF" id="PIRSF019455">
    <property type="entry name" value="CopR_AtkY"/>
    <property type="match status" value="1"/>
</dbReference>
<gene>
    <name evidence="5" type="ORF">WMO45_11360</name>
</gene>
<dbReference type="Pfam" id="PF03965">
    <property type="entry name" value="Penicillinase_R"/>
    <property type="match status" value="1"/>
</dbReference>
<dbReference type="InterPro" id="IPR036390">
    <property type="entry name" value="WH_DNA-bd_sf"/>
</dbReference>
<keyword evidence="6" id="KW-1185">Reference proteome</keyword>
<evidence type="ECO:0000256" key="2">
    <source>
        <dbReference type="ARBA" id="ARBA00023015"/>
    </source>
</evidence>
<organism evidence="5 6">
    <name type="scientific">Flavonifractor hominis</name>
    <dbReference type="NCBI Taxonomy" id="3133178"/>
    <lineage>
        <taxon>Bacteria</taxon>
        <taxon>Bacillati</taxon>
        <taxon>Bacillota</taxon>
        <taxon>Clostridia</taxon>
        <taxon>Eubacteriales</taxon>
        <taxon>Oscillospiraceae</taxon>
        <taxon>Flavonifractor</taxon>
    </lineage>
</organism>
<sequence>MGEPAVRLTGSEWNVLACLWEKSPQSVMQLVGELEHRVGWSKSTTITTLRRMEDKGLIHSQSAGRGKLYVPAVDQEQAVVAETRSFLRRVYQGSVGLMMSSMARRQELTQEDLEQLRAILADADREEPPCS</sequence>
<name>A0ABV1ET90_9FIRM</name>
<dbReference type="Gene3D" id="1.10.10.10">
    <property type="entry name" value="Winged helix-like DNA-binding domain superfamily/Winged helix DNA-binding domain"/>
    <property type="match status" value="1"/>
</dbReference>
<dbReference type="EMBL" id="JBBMFT010000008">
    <property type="protein sequence ID" value="MEQ2457122.1"/>
    <property type="molecule type" value="Genomic_DNA"/>
</dbReference>
<evidence type="ECO:0000256" key="3">
    <source>
        <dbReference type="ARBA" id="ARBA00023125"/>
    </source>
</evidence>
<evidence type="ECO:0000313" key="6">
    <source>
        <dbReference type="Proteomes" id="UP001440599"/>
    </source>
</evidence>
<dbReference type="InterPro" id="IPR005650">
    <property type="entry name" value="BlaI_family"/>
</dbReference>
<reference evidence="5 6" key="1">
    <citation type="submission" date="2024-03" db="EMBL/GenBank/DDBJ databases">
        <title>Human intestinal bacterial collection.</title>
        <authorList>
            <person name="Pauvert C."/>
            <person name="Hitch T.C.A."/>
            <person name="Clavel T."/>
        </authorList>
    </citation>
    <scope>NUCLEOTIDE SEQUENCE [LARGE SCALE GENOMIC DNA]</scope>
    <source>
        <strain evidence="5 6">CLA-AP-H34</strain>
    </source>
</reference>
<comment type="caution">
    <text evidence="5">The sequence shown here is derived from an EMBL/GenBank/DDBJ whole genome shotgun (WGS) entry which is preliminary data.</text>
</comment>
<protein>
    <submittedName>
        <fullName evidence="5">BlaI/MecI/CopY family transcriptional regulator</fullName>
    </submittedName>
</protein>
<proteinExistence type="inferred from homology"/>
<keyword evidence="3" id="KW-0238">DNA-binding</keyword>
<keyword evidence="4" id="KW-0804">Transcription</keyword>
<dbReference type="SUPFAM" id="SSF46785">
    <property type="entry name" value="Winged helix' DNA-binding domain"/>
    <property type="match status" value="1"/>
</dbReference>